<gene>
    <name evidence="2" type="ORF">SAMN05192546_102386</name>
</gene>
<dbReference type="InterPro" id="IPR000608">
    <property type="entry name" value="UBC"/>
</dbReference>
<evidence type="ECO:0000313" key="2">
    <source>
        <dbReference type="EMBL" id="SDY52226.1"/>
    </source>
</evidence>
<dbReference type="InterPro" id="IPR016135">
    <property type="entry name" value="UBQ-conjugating_enzyme/RWD"/>
</dbReference>
<protein>
    <submittedName>
        <fullName evidence="2">Ubiquitin-conjugating enzyme</fullName>
    </submittedName>
</protein>
<dbReference type="RefSeq" id="WP_143033165.1">
    <property type="nucleotide sequence ID" value="NZ_FNPV01000002.1"/>
</dbReference>
<evidence type="ECO:0000259" key="1">
    <source>
        <dbReference type="Pfam" id="PF00179"/>
    </source>
</evidence>
<dbReference type="SUPFAM" id="SSF54495">
    <property type="entry name" value="UBC-like"/>
    <property type="match status" value="1"/>
</dbReference>
<dbReference type="Pfam" id="PF00179">
    <property type="entry name" value="UQ_con"/>
    <property type="match status" value="1"/>
</dbReference>
<dbReference type="AlphaFoldDB" id="A0A1H3KJH7"/>
<dbReference type="CDD" id="cd00195">
    <property type="entry name" value="UBCc_UEV"/>
    <property type="match status" value="1"/>
</dbReference>
<evidence type="ECO:0000313" key="3">
    <source>
        <dbReference type="Proteomes" id="UP000199230"/>
    </source>
</evidence>
<organism evidence="2 3">
    <name type="scientific">Tindallia californiensis</name>
    <dbReference type="NCBI Taxonomy" id="159292"/>
    <lineage>
        <taxon>Bacteria</taxon>
        <taxon>Bacillati</taxon>
        <taxon>Bacillota</taxon>
        <taxon>Clostridia</taxon>
        <taxon>Peptostreptococcales</taxon>
        <taxon>Tindalliaceae</taxon>
        <taxon>Tindallia</taxon>
    </lineage>
</organism>
<keyword evidence="3" id="KW-1185">Reference proteome</keyword>
<dbReference type="STRING" id="159292.SAMN05192546_102386"/>
<dbReference type="OrthoDB" id="1877723at2"/>
<proteinExistence type="predicted"/>
<sequence length="190" mass="22310">MKARLKRLESDFNSLKLEFSRHPYIDIEPIAGEPPEKYLITYKMKGYKMDEKIGRPTLTNRHQVEVYLHANYPREKPKCQMKTPIFHPNFRYQVCIGDFWGAGERLVDIIIQIGDMIQYKNYNPKSPLNIEASRWAKENQHRFPADNIDLWQPEPDVNFSGAKKDHFSITLMPSKRKSSSANQEVDIKLL</sequence>
<name>A0A1H3KJH7_9FIRM</name>
<dbReference type="EMBL" id="FNPV01000002">
    <property type="protein sequence ID" value="SDY52226.1"/>
    <property type="molecule type" value="Genomic_DNA"/>
</dbReference>
<accession>A0A1H3KJH7</accession>
<dbReference type="Proteomes" id="UP000199230">
    <property type="component" value="Unassembled WGS sequence"/>
</dbReference>
<feature type="domain" description="UBC core" evidence="1">
    <location>
        <begin position="62"/>
        <end position="143"/>
    </location>
</feature>
<reference evidence="2 3" key="1">
    <citation type="submission" date="2016-10" db="EMBL/GenBank/DDBJ databases">
        <authorList>
            <person name="de Groot N.N."/>
        </authorList>
    </citation>
    <scope>NUCLEOTIDE SEQUENCE [LARGE SCALE GENOMIC DNA]</scope>
    <source>
        <strain evidence="2 3">APO</strain>
    </source>
</reference>
<dbReference type="Gene3D" id="3.10.110.10">
    <property type="entry name" value="Ubiquitin Conjugating Enzyme"/>
    <property type="match status" value="1"/>
</dbReference>